<feature type="chain" id="PRO_5003993451" description="YHS domain-containing protein" evidence="1">
    <location>
        <begin position="22"/>
        <end position="151"/>
    </location>
</feature>
<feature type="domain" description="YHS" evidence="2">
    <location>
        <begin position="43"/>
        <end position="84"/>
    </location>
</feature>
<evidence type="ECO:0000256" key="1">
    <source>
        <dbReference type="SAM" id="SignalP"/>
    </source>
</evidence>
<organism evidence="3 4">
    <name type="scientific">Fulvivirga imtechensis AK7</name>
    <dbReference type="NCBI Taxonomy" id="1237149"/>
    <lineage>
        <taxon>Bacteria</taxon>
        <taxon>Pseudomonadati</taxon>
        <taxon>Bacteroidota</taxon>
        <taxon>Cytophagia</taxon>
        <taxon>Cytophagales</taxon>
        <taxon>Fulvivirgaceae</taxon>
        <taxon>Fulvivirga</taxon>
    </lineage>
</organism>
<dbReference type="Proteomes" id="UP000011135">
    <property type="component" value="Unassembled WGS sequence"/>
</dbReference>
<dbReference type="AlphaFoldDB" id="L8JVN0"/>
<reference evidence="3 4" key="1">
    <citation type="submission" date="2012-12" db="EMBL/GenBank/DDBJ databases">
        <title>Genome assembly of Fulvivirga imtechensis AK7.</title>
        <authorList>
            <person name="Nupur N."/>
            <person name="Khatri I."/>
            <person name="Kumar R."/>
            <person name="Subramanian S."/>
            <person name="Pinnaka A."/>
        </authorList>
    </citation>
    <scope>NUCLEOTIDE SEQUENCE [LARGE SCALE GENOMIC DNA]</scope>
    <source>
        <strain evidence="3 4">AK7</strain>
    </source>
</reference>
<keyword evidence="1" id="KW-0732">Signal</keyword>
<dbReference type="STRING" id="1237149.C900_02892"/>
<accession>L8JVN0</accession>
<comment type="caution">
    <text evidence="3">The sequence shown here is derived from an EMBL/GenBank/DDBJ whole genome shotgun (WGS) entry which is preliminary data.</text>
</comment>
<feature type="signal peptide" evidence="1">
    <location>
        <begin position="1"/>
        <end position="21"/>
    </location>
</feature>
<dbReference type="InterPro" id="IPR007029">
    <property type="entry name" value="YHS_dom"/>
</dbReference>
<evidence type="ECO:0000259" key="2">
    <source>
        <dbReference type="Pfam" id="PF04945"/>
    </source>
</evidence>
<dbReference type="Pfam" id="PF04945">
    <property type="entry name" value="YHS"/>
    <property type="match status" value="1"/>
</dbReference>
<name>L8JVN0_9BACT</name>
<dbReference type="EMBL" id="AMZN01000043">
    <property type="protein sequence ID" value="ELR71277.1"/>
    <property type="molecule type" value="Genomic_DNA"/>
</dbReference>
<protein>
    <recommendedName>
        <fullName evidence="2">YHS domain-containing protein</fullName>
    </recommendedName>
</protein>
<dbReference type="NCBIfam" id="NF041384">
    <property type="entry name" value="YHS_seleno_dom"/>
    <property type="match status" value="1"/>
</dbReference>
<evidence type="ECO:0000313" key="4">
    <source>
        <dbReference type="Proteomes" id="UP000011135"/>
    </source>
</evidence>
<keyword evidence="4" id="KW-1185">Reference proteome</keyword>
<proteinExistence type="predicted"/>
<sequence length="151" mass="16639">MNMKKITMHVVALLITQISLAQVAPVDENNLAVGGYDVVAYFSGKATKGKAAVSVVHKGATYHFSSKENKAAFRKNPEAYLPQYGGYCAWGVAEKSSKFPVDPETFKVLDGKLYLFFNGPFNGSTFNSLEPWNANEAELLTKADNNWPKIR</sequence>
<gene>
    <name evidence="3" type="ORF">C900_02892</name>
</gene>
<evidence type="ECO:0000313" key="3">
    <source>
        <dbReference type="EMBL" id="ELR71277.1"/>
    </source>
</evidence>
<dbReference type="eggNOG" id="COG3350">
    <property type="taxonomic scope" value="Bacteria"/>
</dbReference>